<dbReference type="EMBL" id="MW630116">
    <property type="protein sequence ID" value="QWY13405.1"/>
    <property type="molecule type" value="Genomic_DNA"/>
</dbReference>
<proteinExistence type="predicted"/>
<dbReference type="Gene3D" id="3.40.960.10">
    <property type="entry name" value="VSR Endonuclease"/>
    <property type="match status" value="1"/>
</dbReference>
<evidence type="ECO:0000259" key="1">
    <source>
        <dbReference type="Pfam" id="PF04480"/>
    </source>
</evidence>
<feature type="domain" description="DUF559" evidence="1">
    <location>
        <begin position="151"/>
        <end position="210"/>
    </location>
</feature>
<accession>A0A8F3HM60</accession>
<evidence type="ECO:0000313" key="2">
    <source>
        <dbReference type="EMBL" id="QWY13405.1"/>
    </source>
</evidence>
<evidence type="ECO:0000313" key="3">
    <source>
        <dbReference type="Proteomes" id="UP000693697"/>
    </source>
</evidence>
<dbReference type="InterPro" id="IPR011335">
    <property type="entry name" value="Restrct_endonuc-II-like"/>
</dbReference>
<dbReference type="SUPFAM" id="SSF52980">
    <property type="entry name" value="Restriction endonuclease-like"/>
    <property type="match status" value="1"/>
</dbReference>
<organism evidence="2 3">
    <name type="scientific">Escherichia phage vB_EcoM-ZQ3</name>
    <dbReference type="NCBI Taxonomy" id="2810369"/>
    <lineage>
        <taxon>Viruses</taxon>
        <taxon>Duplodnaviria</taxon>
        <taxon>Heunggongvirae</taxon>
        <taxon>Uroviricota</taxon>
        <taxon>Caudoviricetes</taxon>
        <taxon>Pantevenvirales</taxon>
        <taxon>Straboviridae</taxon>
        <taxon>Tevenvirinae</taxon>
        <taxon>Mosigvirus</taxon>
        <taxon>Mosigvirus JS09</taxon>
    </lineage>
</organism>
<reference evidence="2" key="1">
    <citation type="submission" date="2021-02" db="EMBL/GenBank/DDBJ databases">
        <authorList>
            <person name="Liu C."/>
        </authorList>
    </citation>
    <scope>NUCLEOTIDE SEQUENCE</scope>
</reference>
<sequence>MSICKHCNMEFDISNKPKGWMANHTRWCKSNPKLELYKESSKSAIAAMNKARIASGNLNQYVVSKKTGVPVVISEETRQKLSAASLGREHSEESRIKISNARKKWLNENPDKHPWKKNTKFKSVPCEFLKSKLIENGISFIEEYQPVKNRAYCTDIALIDKKIIIEVNGNQHYSNPKKKILAPYYKERHDIIKSLGWEIYELHYAEVYKEDIVNNLIASIV</sequence>
<dbReference type="InterPro" id="IPR007569">
    <property type="entry name" value="DUF559"/>
</dbReference>
<dbReference type="Pfam" id="PF04480">
    <property type="entry name" value="DUF559"/>
    <property type="match status" value="1"/>
</dbReference>
<name>A0A8F3HM60_9CAUD</name>
<protein>
    <recommendedName>
        <fullName evidence="1">DUF559 domain-containing protein</fullName>
    </recommendedName>
</protein>
<dbReference type="Proteomes" id="UP000693697">
    <property type="component" value="Segment"/>
</dbReference>